<dbReference type="AlphaFoldDB" id="A0A1M7UY32"/>
<dbReference type="NCBIfam" id="TIGR02532">
    <property type="entry name" value="IV_pilin_GFxxxE"/>
    <property type="match status" value="1"/>
</dbReference>
<proteinExistence type="predicted"/>
<reference evidence="4" key="1">
    <citation type="submission" date="2016-11" db="EMBL/GenBank/DDBJ databases">
        <authorList>
            <person name="Varghese N."/>
            <person name="Submissions S."/>
        </authorList>
    </citation>
    <scope>NUCLEOTIDE SEQUENCE [LARGE SCALE GENOMIC DNA]</scope>
    <source>
        <strain evidence="4">GAS401</strain>
    </source>
</reference>
<dbReference type="EMBL" id="LT670849">
    <property type="protein sequence ID" value="SHN87842.1"/>
    <property type="molecule type" value="Genomic_DNA"/>
</dbReference>
<dbReference type="PROSITE" id="PS00409">
    <property type="entry name" value="PROKAR_NTER_METHYL"/>
    <property type="match status" value="1"/>
</dbReference>
<keyword evidence="2" id="KW-1133">Transmembrane helix</keyword>
<feature type="transmembrane region" description="Helical" evidence="2">
    <location>
        <begin position="12"/>
        <end position="36"/>
    </location>
</feature>
<keyword evidence="2" id="KW-0812">Transmembrane</keyword>
<accession>A0A1M7UY32</accession>
<keyword evidence="2" id="KW-0472">Membrane</keyword>
<keyword evidence="4" id="KW-1185">Reference proteome</keyword>
<evidence type="ECO:0000313" key="4">
    <source>
        <dbReference type="Proteomes" id="UP000184096"/>
    </source>
</evidence>
<name>A0A1M7UY32_9BRAD</name>
<protein>
    <submittedName>
        <fullName evidence="3">Prepilin-type N-terminal cleavage/methylation domain-containing protein</fullName>
    </submittedName>
</protein>
<dbReference type="Pfam" id="PF07963">
    <property type="entry name" value="N_methyl"/>
    <property type="match status" value="1"/>
</dbReference>
<evidence type="ECO:0000313" key="3">
    <source>
        <dbReference type="EMBL" id="SHN87842.1"/>
    </source>
</evidence>
<dbReference type="Proteomes" id="UP000184096">
    <property type="component" value="Chromosome I"/>
</dbReference>
<evidence type="ECO:0000256" key="2">
    <source>
        <dbReference type="SAM" id="Phobius"/>
    </source>
</evidence>
<dbReference type="InterPro" id="IPR012902">
    <property type="entry name" value="N_methyl_site"/>
</dbReference>
<gene>
    <name evidence="3" type="ORF">SAMN05444170_7401</name>
</gene>
<feature type="region of interest" description="Disordered" evidence="1">
    <location>
        <begin position="215"/>
        <end position="243"/>
    </location>
</feature>
<sequence>MQGRGINSGSEGFTLVEVLAALTIASVIIVASAALIRNVAIYFDRGTRGATEAERLVLAVGRLAGDFSSARFVSRPTADGTAIAFAAEQESAGRSANVVFVGAGGVASSSSDDELVSLTIERDGDLRRLVRRRAKWPGGRTHFEDLTPKDPVVLIEGKLDMSFQFGRSTPAGAPVWSSNWIEELTLPRYVRLILRNRETGVDLLGDATFVVRSDAPPACGQSDAKPACLLPPNGPSKSESRAQ</sequence>
<evidence type="ECO:0000256" key="1">
    <source>
        <dbReference type="SAM" id="MobiDB-lite"/>
    </source>
</evidence>
<organism evidence="3 4">
    <name type="scientific">Bradyrhizobium erythrophlei</name>
    <dbReference type="NCBI Taxonomy" id="1437360"/>
    <lineage>
        <taxon>Bacteria</taxon>
        <taxon>Pseudomonadati</taxon>
        <taxon>Pseudomonadota</taxon>
        <taxon>Alphaproteobacteria</taxon>
        <taxon>Hyphomicrobiales</taxon>
        <taxon>Nitrobacteraceae</taxon>
        <taxon>Bradyrhizobium</taxon>
    </lineage>
</organism>